<evidence type="ECO:0000259" key="2">
    <source>
        <dbReference type="PROSITE" id="PS51708"/>
    </source>
</evidence>
<evidence type="ECO:0000313" key="3">
    <source>
        <dbReference type="EMBL" id="GES04975.1"/>
    </source>
</evidence>
<dbReference type="SUPFAM" id="SSF55154">
    <property type="entry name" value="CYTH-like phosphatases"/>
    <property type="match status" value="1"/>
</dbReference>
<protein>
    <submittedName>
        <fullName evidence="3">CHAD domain-containing protein</fullName>
    </submittedName>
</protein>
<dbReference type="Proteomes" id="UP000334990">
    <property type="component" value="Unassembled WGS sequence"/>
</dbReference>
<dbReference type="CDD" id="cd07374">
    <property type="entry name" value="CYTH-like_Pase"/>
    <property type="match status" value="1"/>
</dbReference>
<proteinExistence type="predicted"/>
<dbReference type="PANTHER" id="PTHR39339:SF1">
    <property type="entry name" value="CHAD DOMAIN-CONTAINING PROTEIN"/>
    <property type="match status" value="1"/>
</dbReference>
<dbReference type="InterPro" id="IPR038186">
    <property type="entry name" value="CHAD_dom_sf"/>
</dbReference>
<reference evidence="3 4" key="1">
    <citation type="submission" date="2019-10" db="EMBL/GenBank/DDBJ databases">
        <title>Whole genome shotgun sequence of Acrocarpospora corrugata NBRC 13972.</title>
        <authorList>
            <person name="Ichikawa N."/>
            <person name="Kimura A."/>
            <person name="Kitahashi Y."/>
            <person name="Komaki H."/>
            <person name="Oguchi A."/>
        </authorList>
    </citation>
    <scope>NUCLEOTIDE SEQUENCE [LARGE SCALE GENOMIC DNA]</scope>
    <source>
        <strain evidence="3 4">NBRC 13972</strain>
    </source>
</reference>
<dbReference type="Gene3D" id="2.40.320.10">
    <property type="entry name" value="Hypothetical Protein Pfu-838710-001"/>
    <property type="match status" value="1"/>
</dbReference>
<organism evidence="3 4">
    <name type="scientific">Acrocarpospora corrugata</name>
    <dbReference type="NCBI Taxonomy" id="35763"/>
    <lineage>
        <taxon>Bacteria</taxon>
        <taxon>Bacillati</taxon>
        <taxon>Actinomycetota</taxon>
        <taxon>Actinomycetes</taxon>
        <taxon>Streptosporangiales</taxon>
        <taxon>Streptosporangiaceae</taxon>
        <taxon>Acrocarpospora</taxon>
    </lineage>
</organism>
<dbReference type="PROSITE" id="PS51707">
    <property type="entry name" value="CYTH"/>
    <property type="match status" value="1"/>
</dbReference>
<dbReference type="PANTHER" id="PTHR39339">
    <property type="entry name" value="SLR1444 PROTEIN"/>
    <property type="match status" value="1"/>
</dbReference>
<accession>A0A5M3W7E3</accession>
<gene>
    <name evidence="3" type="ORF">Acor_70430</name>
</gene>
<dbReference type="AlphaFoldDB" id="A0A5M3W7E3"/>
<dbReference type="Gene3D" id="1.40.20.10">
    <property type="entry name" value="CHAD domain"/>
    <property type="match status" value="1"/>
</dbReference>
<dbReference type="EMBL" id="BLAD01000091">
    <property type="protein sequence ID" value="GES04975.1"/>
    <property type="molecule type" value="Genomic_DNA"/>
</dbReference>
<feature type="domain" description="CYTH" evidence="1">
    <location>
        <begin position="16"/>
        <end position="214"/>
    </location>
</feature>
<feature type="domain" description="CHAD" evidence="2">
    <location>
        <begin position="221"/>
        <end position="495"/>
    </location>
</feature>
<dbReference type="Pfam" id="PF05235">
    <property type="entry name" value="CHAD"/>
    <property type="match status" value="1"/>
</dbReference>
<dbReference type="InterPro" id="IPR023577">
    <property type="entry name" value="CYTH_domain"/>
</dbReference>
<keyword evidence="4" id="KW-1185">Reference proteome</keyword>
<dbReference type="Pfam" id="PF01928">
    <property type="entry name" value="CYTH"/>
    <property type="match status" value="1"/>
</dbReference>
<name>A0A5M3W7E3_9ACTN</name>
<dbReference type="PROSITE" id="PS51708">
    <property type="entry name" value="CHAD"/>
    <property type="match status" value="1"/>
</dbReference>
<comment type="caution">
    <text evidence="3">The sequence shown here is derived from an EMBL/GenBank/DDBJ whole genome shotgun (WGS) entry which is preliminary data.</text>
</comment>
<sequence>MAANTRPSVHCEVLVAIEIEDKFDVPAEFEIPDLSGVKGVAEAVGPRTYSLVALYFDTPDLRLAARGITLRRRRGGADAGWHLKLPKSKGVRQEITRPLTRSTKIVPAELAELVLVYTRGAELVPVAQLDTKRGVTRLMDESGEVLLEVADDQVKGTVLGDSPTMTRWREVEAELVKGDEELLRRTGKRLRKAGAVTAESASKLGRLLGDAVPAPQAGPEPGTAGAVIVDYYRRQIDALIAHDGPVRRAEDDAVHQARVACRRMRSALKAFKSLVEGTEEVQEELRWLGEVLGEVRDLEVIRARFAGHLDTLEEAQIVGPVRARLSTDLEAKEQAGYERIREALSGDRYFALLDALDAPLTLTKKAAKPAGETLEKIVDKEWRRVEGRYATAQAIEDRAAREISMHDVRKAAKRARYTAEVVGLTEAAKRAESVQEVLGKHQDGVVAQQTLAAEADRARQAGEDTFTYGVLAGIEHAEADRAERKFPGVWAKVSQVT</sequence>
<dbReference type="InterPro" id="IPR033469">
    <property type="entry name" value="CYTH-like_dom_sf"/>
</dbReference>
<dbReference type="SMART" id="SM01118">
    <property type="entry name" value="CYTH"/>
    <property type="match status" value="1"/>
</dbReference>
<dbReference type="SMART" id="SM00880">
    <property type="entry name" value="CHAD"/>
    <property type="match status" value="1"/>
</dbReference>
<dbReference type="InterPro" id="IPR007899">
    <property type="entry name" value="CHAD_dom"/>
</dbReference>
<evidence type="ECO:0000259" key="1">
    <source>
        <dbReference type="PROSITE" id="PS51707"/>
    </source>
</evidence>
<evidence type="ECO:0000313" key="4">
    <source>
        <dbReference type="Proteomes" id="UP000334990"/>
    </source>
</evidence>